<feature type="transmembrane region" description="Helical" evidence="1">
    <location>
        <begin position="193"/>
        <end position="209"/>
    </location>
</feature>
<dbReference type="AlphaFoldDB" id="A0A3Q9GHI4"/>
<name>A0A3Q9GHI4_MORCA</name>
<reference evidence="3 4" key="1">
    <citation type="submission" date="2018-12" db="EMBL/GenBank/DDBJ databases">
        <title>Persistence of Moraxella catarrhalis in Chronic Obstructive Pulmonary Disease and Regulation of the Hag/MID Adhesin.</title>
        <authorList>
            <person name="Murphy T."/>
            <person name="Zhao X."/>
            <person name="Vyas G."/>
            <person name="Aluvathingal J."/>
            <person name="Nadendla S."/>
            <person name="Tallon L."/>
            <person name="Tettelin H."/>
        </authorList>
    </citation>
    <scope>NUCLEOTIDE SEQUENCE [LARGE SCALE GENOMIC DNA]</scope>
    <source>
        <strain evidence="3 4">46P58B1</strain>
    </source>
</reference>
<feature type="transmembrane region" description="Helical" evidence="1">
    <location>
        <begin position="238"/>
        <end position="258"/>
    </location>
</feature>
<feature type="domain" description="CAAX prenyl protease 2/Lysostaphin resistance protein A-like" evidence="2">
    <location>
        <begin position="153"/>
        <end position="250"/>
    </location>
</feature>
<feature type="transmembrane region" description="Helical" evidence="1">
    <location>
        <begin position="152"/>
        <end position="172"/>
    </location>
</feature>
<organism evidence="3 4">
    <name type="scientific">Moraxella catarrhalis</name>
    <name type="common">Branhamella catarrhalis</name>
    <dbReference type="NCBI Taxonomy" id="480"/>
    <lineage>
        <taxon>Bacteria</taxon>
        <taxon>Pseudomonadati</taxon>
        <taxon>Pseudomonadota</taxon>
        <taxon>Gammaproteobacteria</taxon>
        <taxon>Moraxellales</taxon>
        <taxon>Moraxellaceae</taxon>
        <taxon>Moraxella</taxon>
    </lineage>
</organism>
<keyword evidence="1" id="KW-0472">Membrane</keyword>
<keyword evidence="3" id="KW-0378">Hydrolase</keyword>
<feature type="transmembrane region" description="Helical" evidence="1">
    <location>
        <begin position="16"/>
        <end position="38"/>
    </location>
</feature>
<keyword evidence="1" id="KW-1133">Transmembrane helix</keyword>
<sequence length="259" mass="29317">MSLTPKSIALLPKYPAIIALFLMIAMIASMFVLQYGWLLLLSGINDLLNPSFIAKNTLTIMSLILTAVSLVWIIVIWQYLRIKTMGHTTKTTILIWQCYFGFHAMNSKAFFKALAVLLVGIILSSGFVAILSDWLKPMPSIDVKSLVDDSTPMWLFALLVLICSPIYEELICRGLFWRLGEDIFSPFFTHQRHTNIAVSLLSSGIFSFLHFQYNYIDLVMMATLSLILCYTRLSTQSIFAPMLLHSINNSLVLLLMIFS</sequence>
<evidence type="ECO:0000313" key="3">
    <source>
        <dbReference type="EMBL" id="AZQ93394.1"/>
    </source>
</evidence>
<dbReference type="InterPro" id="IPR052710">
    <property type="entry name" value="CAAX_protease"/>
</dbReference>
<dbReference type="EMBL" id="CP034662">
    <property type="protein sequence ID" value="AZQ93394.1"/>
    <property type="molecule type" value="Genomic_DNA"/>
</dbReference>
<keyword evidence="1" id="KW-0812">Transmembrane</keyword>
<dbReference type="GO" id="GO:0004175">
    <property type="term" value="F:endopeptidase activity"/>
    <property type="evidence" value="ECO:0007669"/>
    <property type="project" value="UniProtKB-ARBA"/>
</dbReference>
<keyword evidence="3" id="KW-0645">Protease</keyword>
<dbReference type="InterPro" id="IPR003675">
    <property type="entry name" value="Rce1/LyrA-like_dom"/>
</dbReference>
<evidence type="ECO:0000313" key="4">
    <source>
        <dbReference type="Proteomes" id="UP000280228"/>
    </source>
</evidence>
<dbReference type="PANTHER" id="PTHR36435">
    <property type="entry name" value="SLR1288 PROTEIN"/>
    <property type="match status" value="1"/>
</dbReference>
<feature type="transmembrane region" description="Helical" evidence="1">
    <location>
        <begin position="58"/>
        <end position="80"/>
    </location>
</feature>
<feature type="transmembrane region" description="Helical" evidence="1">
    <location>
        <begin position="109"/>
        <end position="132"/>
    </location>
</feature>
<dbReference type="Pfam" id="PF02517">
    <property type="entry name" value="Rce1-like"/>
    <property type="match status" value="1"/>
</dbReference>
<dbReference type="PANTHER" id="PTHR36435:SF1">
    <property type="entry name" value="CAAX AMINO TERMINAL PROTEASE FAMILY PROTEIN"/>
    <property type="match status" value="1"/>
</dbReference>
<protein>
    <submittedName>
        <fullName evidence="3">CAAX protease self-immunity family protein</fullName>
    </submittedName>
</protein>
<evidence type="ECO:0000256" key="1">
    <source>
        <dbReference type="SAM" id="Phobius"/>
    </source>
</evidence>
<gene>
    <name evidence="3" type="ORF">EJK53_0741</name>
</gene>
<evidence type="ECO:0000259" key="2">
    <source>
        <dbReference type="Pfam" id="PF02517"/>
    </source>
</evidence>
<dbReference type="Proteomes" id="UP000280228">
    <property type="component" value="Chromosome"/>
</dbReference>
<accession>A0A3Q9GHI4</accession>
<dbReference type="RefSeq" id="WP_049149645.1">
    <property type="nucleotide sequence ID" value="NZ_CP034662.1"/>
</dbReference>
<proteinExistence type="predicted"/>
<dbReference type="GO" id="GO:0080120">
    <property type="term" value="P:CAAX-box protein maturation"/>
    <property type="evidence" value="ECO:0007669"/>
    <property type="project" value="UniProtKB-ARBA"/>
</dbReference>
<dbReference type="GO" id="GO:0006508">
    <property type="term" value="P:proteolysis"/>
    <property type="evidence" value="ECO:0007669"/>
    <property type="project" value="UniProtKB-KW"/>
</dbReference>